<keyword evidence="5" id="KW-1185">Reference proteome</keyword>
<reference evidence="5" key="1">
    <citation type="submission" date="2015-09" db="EMBL/GenBank/DDBJ databases">
        <authorList>
            <consortium name="Pathogen Informatics"/>
        </authorList>
    </citation>
    <scope>NUCLEOTIDE SEQUENCE [LARGE SCALE GENOMIC DNA]</scope>
    <source>
        <strain evidence="5">Lake Konstanz</strain>
    </source>
</reference>
<feature type="chain" id="PRO_5006622832" evidence="3">
    <location>
        <begin position="21"/>
        <end position="479"/>
    </location>
</feature>
<dbReference type="GO" id="GO:0016791">
    <property type="term" value="F:phosphatase activity"/>
    <property type="evidence" value="ECO:0007669"/>
    <property type="project" value="TreeGrafter"/>
</dbReference>
<dbReference type="VEuPathDB" id="TriTrypDB:BSAL_48005"/>
<dbReference type="InterPro" id="IPR029033">
    <property type="entry name" value="His_PPase_superfam"/>
</dbReference>
<dbReference type="Proteomes" id="UP000051952">
    <property type="component" value="Unassembled WGS sequence"/>
</dbReference>
<dbReference type="Pfam" id="PF00328">
    <property type="entry name" value="His_Phos_2"/>
    <property type="match status" value="1"/>
</dbReference>
<sequence length="479" mass="52232">MHQHIHRIALVAHLFFCAAAISPFHVAVVHRHGARNTIVNVNQSGVCPSFHAPNGGCGTLTVEGKDMLYHLGLFLGSSYGAHGGLFEEAIHSSYDSTRFVSRSTDVGRTIQSGSAMIRGLFSSLEGTPQRAYPVLHNRPTSQDVALLVWNGNPSVVLWMDIMQDDLLQFLNQHTLELFEGNTTLLEEIGREIGLLDECTPSDPERWAPFQCGLDIQDAVNCALSAGFAAERYPTGVANFEQLTKILEDYNAYTMWGIDNMENGGKYQAATGTLGFVLAQEIIETGVAAAAAARTTSSPYVLLNHYSGHDTTLMPLWMTLGNDSLTNPLFGAAMIFEFYFVSADDDSSHSDSDVWVRARIGAPGQLPGDHNYTFEWYQLYCVNTDGSTYRPDAEMGCPLADWNAFVQLQGPSINIPNAGAGGASCYYDEAWMASVNCTPQDTVSTTSDPSSKICRDFRTNCINACGQHHAMTSHLDCVAI</sequence>
<organism evidence="4 5">
    <name type="scientific">Bodo saltans</name>
    <name type="common">Flagellated protozoan</name>
    <dbReference type="NCBI Taxonomy" id="75058"/>
    <lineage>
        <taxon>Eukaryota</taxon>
        <taxon>Discoba</taxon>
        <taxon>Euglenozoa</taxon>
        <taxon>Kinetoplastea</taxon>
        <taxon>Metakinetoplastina</taxon>
        <taxon>Eubodonida</taxon>
        <taxon>Bodonidae</taxon>
        <taxon>Bodo</taxon>
    </lineage>
</organism>
<dbReference type="InterPro" id="IPR000560">
    <property type="entry name" value="His_Pase_clade-2"/>
</dbReference>
<proteinExistence type="inferred from homology"/>
<evidence type="ECO:0000256" key="3">
    <source>
        <dbReference type="SAM" id="SignalP"/>
    </source>
</evidence>
<feature type="signal peptide" evidence="3">
    <location>
        <begin position="1"/>
        <end position="20"/>
    </location>
</feature>
<name>A0A0S4JW09_BODSA</name>
<comment type="similarity">
    <text evidence="1">Belongs to the histidine acid phosphatase family.</text>
</comment>
<dbReference type="PANTHER" id="PTHR11567">
    <property type="entry name" value="ACID PHOSPHATASE-RELATED"/>
    <property type="match status" value="1"/>
</dbReference>
<evidence type="ECO:0000313" key="4">
    <source>
        <dbReference type="EMBL" id="CUG94402.1"/>
    </source>
</evidence>
<keyword evidence="2" id="KW-0378">Hydrolase</keyword>
<gene>
    <name evidence="4" type="ORF">BSAL_48005</name>
</gene>
<dbReference type="InterPro" id="IPR050645">
    <property type="entry name" value="Histidine_acid_phosphatase"/>
</dbReference>
<accession>A0A0S4JW09</accession>
<evidence type="ECO:0000256" key="2">
    <source>
        <dbReference type="ARBA" id="ARBA00022801"/>
    </source>
</evidence>
<dbReference type="CDD" id="cd07061">
    <property type="entry name" value="HP_HAP_like"/>
    <property type="match status" value="1"/>
</dbReference>
<dbReference type="PANTHER" id="PTHR11567:SF110">
    <property type="entry name" value="2-PHOSPHOXYLOSE PHOSPHATASE 1"/>
    <property type="match status" value="1"/>
</dbReference>
<dbReference type="Gene3D" id="3.40.50.1240">
    <property type="entry name" value="Phosphoglycerate mutase-like"/>
    <property type="match status" value="1"/>
</dbReference>
<evidence type="ECO:0000313" key="5">
    <source>
        <dbReference type="Proteomes" id="UP000051952"/>
    </source>
</evidence>
<dbReference type="AlphaFoldDB" id="A0A0S4JW09"/>
<evidence type="ECO:0000256" key="1">
    <source>
        <dbReference type="ARBA" id="ARBA00005375"/>
    </source>
</evidence>
<dbReference type="SUPFAM" id="SSF53254">
    <property type="entry name" value="Phosphoglycerate mutase-like"/>
    <property type="match status" value="1"/>
</dbReference>
<keyword evidence="3" id="KW-0732">Signal</keyword>
<dbReference type="OrthoDB" id="258392at2759"/>
<protein>
    <submittedName>
        <fullName evidence="4">Membrane-bound acid phosphatase 2, putative</fullName>
    </submittedName>
</protein>
<dbReference type="EMBL" id="CYKH01002245">
    <property type="protein sequence ID" value="CUG94402.1"/>
    <property type="molecule type" value="Genomic_DNA"/>
</dbReference>